<evidence type="ECO:0000313" key="1">
    <source>
        <dbReference type="EMBL" id="DAE14844.1"/>
    </source>
</evidence>
<organism evidence="1">
    <name type="scientific">Podoviridae sp. ctUT63</name>
    <dbReference type="NCBI Taxonomy" id="2825253"/>
    <lineage>
        <taxon>Viruses</taxon>
        <taxon>Duplodnaviria</taxon>
        <taxon>Heunggongvirae</taxon>
        <taxon>Uroviricota</taxon>
        <taxon>Caudoviricetes</taxon>
    </lineage>
</organism>
<proteinExistence type="predicted"/>
<sequence length="567" mass="63037">MNPFLTKSFPATVNGDNVIAFTDAKNYKTSLVEHNLGSLASWYYEDPDKNHLGLLNLFSNIANYPVPMYMGMINNGATISVNGIGASFRYDLPVTKTFAVVTAEDTSGHHLKPGIDGSLFDIVLNTSEFTAYDVITYDAANGCNILISGEIPSKTEGDLTRYWCRVIGGKAKYFPKEKLRPGIRYWKIGHALGEYSTQFSKVSGADKAGSMTCEFRLGNHRGVEGETTMYAGMKSMQAAQNSTSEFVETALRRMNAMRSEYEGNIPDLAIIGRTVNGRLDLRTAKVASTLEVFCMAELVKLEARQLMWQEGGIIMDQNGPIHLNEGVYRQLRRGYTIYYSRPMGITKDTLMAAASYIFRGRQDLPITERKIKFKVGAMAMINLEKLIRESFFTTLQNLSWGMGSDRMLPSNPISGTNDAMILGPVQVKGAFIPGIGNVEFEHDPSLDYADMTDRSELVNGMYPRSSYSCIIENITDAGSTNAYSAIPNTANAKLGNMNNNVFYIKPEGVSMWWGYEYGRWAHKANGNEIVSSLPGMKEQFWCHSASAAWVMDNSKFLIIELQPNYFG</sequence>
<reference evidence="1" key="1">
    <citation type="journal article" date="2021" name="Proc. Natl. Acad. Sci. U.S.A.">
        <title>A Catalog of Tens of Thousands of Viruses from Human Metagenomes Reveals Hidden Associations with Chronic Diseases.</title>
        <authorList>
            <person name="Tisza M.J."/>
            <person name="Buck C.B."/>
        </authorList>
    </citation>
    <scope>NUCLEOTIDE SEQUENCE</scope>
    <source>
        <strain evidence="1">CtUT63</strain>
    </source>
</reference>
<name>A0A8S5Q8M6_9CAUD</name>
<dbReference type="EMBL" id="BK015595">
    <property type="protein sequence ID" value="DAE14844.1"/>
    <property type="molecule type" value="Genomic_DNA"/>
</dbReference>
<protein>
    <submittedName>
        <fullName evidence="1">Structural protein</fullName>
    </submittedName>
</protein>
<accession>A0A8S5Q8M6</accession>